<dbReference type="OMA" id="SMLWLDI"/>
<keyword evidence="10" id="KW-1133">Transmembrane helix</keyword>
<evidence type="ECO:0000256" key="8">
    <source>
        <dbReference type="PROSITE-ProRule" id="PRU00042"/>
    </source>
</evidence>
<dbReference type="STRING" id="454130.A0A0U5H494"/>
<dbReference type="InterPro" id="IPR013087">
    <property type="entry name" value="Znf_C2H2_type"/>
</dbReference>
<dbReference type="GO" id="GO:0000981">
    <property type="term" value="F:DNA-binding transcription factor activity, RNA polymerase II-specific"/>
    <property type="evidence" value="ECO:0007669"/>
    <property type="project" value="InterPro"/>
</dbReference>
<dbReference type="InterPro" id="IPR036864">
    <property type="entry name" value="Zn2-C6_fun-type_DNA-bd_sf"/>
</dbReference>
<dbReference type="GO" id="GO:0008270">
    <property type="term" value="F:zinc ion binding"/>
    <property type="evidence" value="ECO:0007669"/>
    <property type="project" value="UniProtKB-KW"/>
</dbReference>
<dbReference type="Pfam" id="PF00096">
    <property type="entry name" value="zf-C2H2"/>
    <property type="match status" value="2"/>
</dbReference>
<evidence type="ECO:0000256" key="9">
    <source>
        <dbReference type="SAM" id="MobiDB-lite"/>
    </source>
</evidence>
<evidence type="ECO:0000256" key="10">
    <source>
        <dbReference type="SAM" id="Phobius"/>
    </source>
</evidence>
<dbReference type="FunFam" id="3.30.160.60:FF:002343">
    <property type="entry name" value="Zinc finger protein 33A"/>
    <property type="match status" value="1"/>
</dbReference>
<protein>
    <submittedName>
        <fullName evidence="13">Uncharacterized protein</fullName>
    </submittedName>
</protein>
<keyword evidence="10" id="KW-0472">Membrane</keyword>
<reference evidence="14" key="1">
    <citation type="journal article" date="2016" name="Genome Announc.">
        <title>Draft genome sequences of fungus Aspergillus calidoustus.</title>
        <authorList>
            <person name="Horn F."/>
            <person name="Linde J."/>
            <person name="Mattern D.J."/>
            <person name="Walther G."/>
            <person name="Guthke R."/>
            <person name="Scherlach K."/>
            <person name="Martin K."/>
            <person name="Brakhage A.A."/>
            <person name="Petzke L."/>
            <person name="Valiante V."/>
        </authorList>
    </citation>
    <scope>NUCLEOTIDE SEQUENCE [LARGE SCALE GENOMIC DNA]</scope>
    <source>
        <strain evidence="14">SF006504</strain>
    </source>
</reference>
<dbReference type="SUPFAM" id="SSF57667">
    <property type="entry name" value="beta-beta-alpha zinc fingers"/>
    <property type="match status" value="1"/>
</dbReference>
<evidence type="ECO:0000256" key="1">
    <source>
        <dbReference type="ARBA" id="ARBA00022723"/>
    </source>
</evidence>
<evidence type="ECO:0000313" key="14">
    <source>
        <dbReference type="Proteomes" id="UP000054771"/>
    </source>
</evidence>
<dbReference type="SMART" id="SM00355">
    <property type="entry name" value="ZnF_C2H2"/>
    <property type="match status" value="2"/>
</dbReference>
<dbReference type="Gene3D" id="4.10.240.10">
    <property type="entry name" value="Zn(2)-C6 fungal-type DNA-binding domain"/>
    <property type="match status" value="1"/>
</dbReference>
<organism evidence="13 14">
    <name type="scientific">Aspergillus calidoustus</name>
    <dbReference type="NCBI Taxonomy" id="454130"/>
    <lineage>
        <taxon>Eukaryota</taxon>
        <taxon>Fungi</taxon>
        <taxon>Dikarya</taxon>
        <taxon>Ascomycota</taxon>
        <taxon>Pezizomycotina</taxon>
        <taxon>Eurotiomycetes</taxon>
        <taxon>Eurotiomycetidae</taxon>
        <taxon>Eurotiales</taxon>
        <taxon>Aspergillaceae</taxon>
        <taxon>Aspergillus</taxon>
        <taxon>Aspergillus subgen. Nidulantes</taxon>
    </lineage>
</organism>
<evidence type="ECO:0000256" key="5">
    <source>
        <dbReference type="ARBA" id="ARBA00023125"/>
    </source>
</evidence>
<feature type="transmembrane region" description="Helical" evidence="10">
    <location>
        <begin position="44"/>
        <end position="68"/>
    </location>
</feature>
<keyword evidence="14" id="KW-1185">Reference proteome</keyword>
<dbReference type="AlphaFoldDB" id="A0A0U5H494"/>
<dbReference type="Gene3D" id="3.30.160.60">
    <property type="entry name" value="Classic Zinc Finger"/>
    <property type="match status" value="1"/>
</dbReference>
<dbReference type="EMBL" id="CDMC01000012">
    <property type="protein sequence ID" value="CEL08724.1"/>
    <property type="molecule type" value="Genomic_DNA"/>
</dbReference>
<dbReference type="OrthoDB" id="40579at2759"/>
<keyword evidence="2 8" id="KW-0863">Zinc-finger</keyword>
<keyword evidence="10" id="KW-0812">Transmembrane</keyword>
<evidence type="ECO:0000313" key="13">
    <source>
        <dbReference type="EMBL" id="CEL08724.1"/>
    </source>
</evidence>
<sequence length="950" mass="107543">MEEMRLERGRDTCRWLGRRLNWVSVGTTIEVVHMTCRQHWTISLALALPQICLIFCFIQCIFTIYQIVPMSSSDGAMSFPRKSPRVKDATSLHQCPHCDRAYERPDHLARHLDSHRNERTFQCPTCHRGFNRRDVLQRHRLIHTDGKLITKHKGRVLEACEECAVAKVSCDNSRPCNRCQRKNVSCIPRKFRRQSTKSITTPASDANAPQRQPGDGFIEEISALPSVENTEAGLDSYQTPVGSGNSDNTNGIFGPTESPVPPFSDRISSHYIPRNSLETYEVNEFPAFFEHVMMPSNPFPSDVVSDVQHPRGVFDFMCEPEFTSPNAGLFGSDILMDLDKILEFNPSPAATNVNSEFSNEDQSTKQRVAAFRKSLWLWVPQKNQNGFSEEAHIPLRDGDMTATISSLHRSRLEALNIRGKLTNQLRDHIFQLILRTAGTRLSVPSFPTAESLDALIKIGISKRTETDAWIHPYTLYLQDSRPELLTALVAAGCVCSAIPSISKTGVLLLEIVRVSLAQLVESDNSVLRDLQYFQASMMWLDIGVFCGYKRKMQIAESHLQPLCTALRRAGAFDRSFYSQPTFLQKLHNGESLDNVWYEWIRQESLKRLAYHLFEHDVEAATAMNRPPLTSYTEYTLPFPSARDLWLAPTAEDWKQLWETKHSYEAPLGLSLREALADPSVLKHLPSNVDEGVVNSALLHGLMSQVWEFRQQALLLDSSPSTTRAVTRLWLQSRQEDLLSSIDAAKQDMTGAPAIATVLSEFSKMYLHINFDSIQRFAGQFGESEARQEYPRLRDWSLTKEARVAIWHAGQVLRAGRRVPPFQLRGFDGLAIYHAILALWVFGLLRCGERQREDLVSPPSGHQELLITLDGPETELTKSFINRDIGQPGLTFEDTAPDGNKESIFYPLRSPRLVMDVGRQVLDSNFPEVTDNFPPLVDNLRNLIRDLGNLP</sequence>
<dbReference type="Pfam" id="PF00172">
    <property type="entry name" value="Zn_clus"/>
    <property type="match status" value="1"/>
</dbReference>
<dbReference type="CDD" id="cd00067">
    <property type="entry name" value="GAL4"/>
    <property type="match status" value="1"/>
</dbReference>
<evidence type="ECO:0000256" key="3">
    <source>
        <dbReference type="ARBA" id="ARBA00022833"/>
    </source>
</evidence>
<feature type="domain" description="Zn(2)-C6 fungal-type" evidence="11">
    <location>
        <begin position="159"/>
        <end position="186"/>
    </location>
</feature>
<dbReference type="InterPro" id="IPR007219">
    <property type="entry name" value="XnlR_reg_dom"/>
</dbReference>
<dbReference type="PANTHER" id="PTHR47660:SF8">
    <property type="entry name" value="TRANSCRIPTION FACTOR WITH C2H2 AND ZN(2)-CYS(6) DNA BINDING DOMAIN (EUROFUNG)"/>
    <property type="match status" value="1"/>
</dbReference>
<dbReference type="InterPro" id="IPR001138">
    <property type="entry name" value="Zn2Cys6_DnaBD"/>
</dbReference>
<dbReference type="PROSITE" id="PS50157">
    <property type="entry name" value="ZINC_FINGER_C2H2_2"/>
    <property type="match status" value="2"/>
</dbReference>
<feature type="domain" description="C2H2-type" evidence="12">
    <location>
        <begin position="93"/>
        <end position="120"/>
    </location>
</feature>
<evidence type="ECO:0000256" key="4">
    <source>
        <dbReference type="ARBA" id="ARBA00023015"/>
    </source>
</evidence>
<feature type="compositionally biased region" description="Polar residues" evidence="9">
    <location>
        <begin position="196"/>
        <end position="210"/>
    </location>
</feature>
<dbReference type="PROSITE" id="PS00463">
    <property type="entry name" value="ZN2_CY6_FUNGAL_1"/>
    <property type="match status" value="1"/>
</dbReference>
<dbReference type="PROSITE" id="PS50048">
    <property type="entry name" value="ZN2_CY6_FUNGAL_2"/>
    <property type="match status" value="1"/>
</dbReference>
<evidence type="ECO:0000256" key="2">
    <source>
        <dbReference type="ARBA" id="ARBA00022771"/>
    </source>
</evidence>
<keyword evidence="6" id="KW-0804">Transcription</keyword>
<dbReference type="SUPFAM" id="SSF57701">
    <property type="entry name" value="Zn2/Cys6 DNA-binding domain"/>
    <property type="match status" value="1"/>
</dbReference>
<dbReference type="GO" id="GO:0003677">
    <property type="term" value="F:DNA binding"/>
    <property type="evidence" value="ECO:0007669"/>
    <property type="project" value="UniProtKB-KW"/>
</dbReference>
<keyword evidence="3" id="KW-0862">Zinc</keyword>
<evidence type="ECO:0000256" key="6">
    <source>
        <dbReference type="ARBA" id="ARBA00023163"/>
    </source>
</evidence>
<feature type="region of interest" description="Disordered" evidence="9">
    <location>
        <begin position="195"/>
        <end position="216"/>
    </location>
</feature>
<dbReference type="GO" id="GO:0006351">
    <property type="term" value="P:DNA-templated transcription"/>
    <property type="evidence" value="ECO:0007669"/>
    <property type="project" value="InterPro"/>
</dbReference>
<dbReference type="Pfam" id="PF04082">
    <property type="entry name" value="Fungal_trans"/>
    <property type="match status" value="1"/>
</dbReference>
<dbReference type="PROSITE" id="PS00028">
    <property type="entry name" value="ZINC_FINGER_C2H2_1"/>
    <property type="match status" value="2"/>
</dbReference>
<evidence type="ECO:0000259" key="12">
    <source>
        <dbReference type="PROSITE" id="PS50157"/>
    </source>
</evidence>
<keyword evidence="4" id="KW-0805">Transcription regulation</keyword>
<accession>A0A0U5H494</accession>
<keyword evidence="7" id="KW-0539">Nucleus</keyword>
<name>A0A0U5H494_ASPCI</name>
<dbReference type="Proteomes" id="UP000054771">
    <property type="component" value="Unassembled WGS sequence"/>
</dbReference>
<feature type="domain" description="C2H2-type" evidence="12">
    <location>
        <begin position="121"/>
        <end position="148"/>
    </location>
</feature>
<keyword evidence="5" id="KW-0238">DNA-binding</keyword>
<proteinExistence type="predicted"/>
<dbReference type="PANTHER" id="PTHR47660">
    <property type="entry name" value="TRANSCRIPTION FACTOR WITH C2H2 AND ZN(2)-CYS(6) DNA BINDING DOMAIN (EUROFUNG)-RELATED-RELATED"/>
    <property type="match status" value="1"/>
</dbReference>
<dbReference type="InterPro" id="IPR036236">
    <property type="entry name" value="Znf_C2H2_sf"/>
</dbReference>
<evidence type="ECO:0000259" key="11">
    <source>
        <dbReference type="PROSITE" id="PS50048"/>
    </source>
</evidence>
<evidence type="ECO:0000256" key="7">
    <source>
        <dbReference type="ARBA" id="ARBA00023242"/>
    </source>
</evidence>
<keyword evidence="1" id="KW-0479">Metal-binding</keyword>
<gene>
    <name evidence="13" type="ORF">ASPCAL11869</name>
</gene>